<dbReference type="CDD" id="cd00317">
    <property type="entry name" value="cyclophilin"/>
    <property type="match status" value="1"/>
</dbReference>
<evidence type="ECO:0000256" key="1">
    <source>
        <dbReference type="ARBA" id="ARBA00013194"/>
    </source>
</evidence>
<evidence type="ECO:0000259" key="6">
    <source>
        <dbReference type="PROSITE" id="PS50072"/>
    </source>
</evidence>
<dbReference type="InterPro" id="IPR002130">
    <property type="entry name" value="Cyclophilin-type_PPIase_dom"/>
</dbReference>
<keyword evidence="8" id="KW-1185">Reference proteome</keyword>
<dbReference type="Pfam" id="PF00160">
    <property type="entry name" value="Pro_isomerase"/>
    <property type="match status" value="1"/>
</dbReference>
<dbReference type="PROSITE" id="PS51257">
    <property type="entry name" value="PROKAR_LIPOPROTEIN"/>
    <property type="match status" value="1"/>
</dbReference>
<gene>
    <name evidence="7" type="ORF">V0U35_13280</name>
</gene>
<evidence type="ECO:0000256" key="5">
    <source>
        <dbReference type="SAM" id="SignalP"/>
    </source>
</evidence>
<dbReference type="InterPro" id="IPR044666">
    <property type="entry name" value="Cyclophilin_A-like"/>
</dbReference>
<name>A0ABU7M1H9_9PROT</name>
<comment type="caution">
    <text evidence="7">The sequence shown here is derived from an EMBL/GenBank/DDBJ whole genome shotgun (WGS) entry which is preliminary data.</text>
</comment>
<evidence type="ECO:0000256" key="2">
    <source>
        <dbReference type="ARBA" id="ARBA00023110"/>
    </source>
</evidence>
<dbReference type="GO" id="GO:0003755">
    <property type="term" value="F:peptidyl-prolyl cis-trans isomerase activity"/>
    <property type="evidence" value="ECO:0007669"/>
    <property type="project" value="UniProtKB-EC"/>
</dbReference>
<dbReference type="PANTHER" id="PTHR45625">
    <property type="entry name" value="PEPTIDYL-PROLYL CIS-TRANS ISOMERASE-RELATED"/>
    <property type="match status" value="1"/>
</dbReference>
<dbReference type="InterPro" id="IPR029000">
    <property type="entry name" value="Cyclophilin-like_dom_sf"/>
</dbReference>
<feature type="signal peptide" evidence="5">
    <location>
        <begin position="1"/>
        <end position="21"/>
    </location>
</feature>
<dbReference type="EC" id="5.2.1.8" evidence="1"/>
<accession>A0ABU7M1H9</accession>
<proteinExistence type="predicted"/>
<dbReference type="PROSITE" id="PS50072">
    <property type="entry name" value="CSA_PPIASE_2"/>
    <property type="match status" value="1"/>
</dbReference>
<feature type="region of interest" description="Disordered" evidence="4">
    <location>
        <begin position="136"/>
        <end position="162"/>
    </location>
</feature>
<dbReference type="Proteomes" id="UP001310692">
    <property type="component" value="Unassembled WGS sequence"/>
</dbReference>
<dbReference type="PANTHER" id="PTHR45625:SF4">
    <property type="entry name" value="PEPTIDYLPROLYL ISOMERASE DOMAIN AND WD REPEAT-CONTAINING PROTEIN 1"/>
    <property type="match status" value="1"/>
</dbReference>
<keyword evidence="2" id="KW-0697">Rotamase</keyword>
<feature type="domain" description="PPIase cyclophilin-type" evidence="6">
    <location>
        <begin position="83"/>
        <end position="287"/>
    </location>
</feature>
<dbReference type="EMBL" id="JAZDRO010000007">
    <property type="protein sequence ID" value="MEE2567651.1"/>
    <property type="molecule type" value="Genomic_DNA"/>
</dbReference>
<keyword evidence="5" id="KW-0732">Signal</keyword>
<evidence type="ECO:0000256" key="4">
    <source>
        <dbReference type="SAM" id="MobiDB-lite"/>
    </source>
</evidence>
<dbReference type="RefSeq" id="WP_330197220.1">
    <property type="nucleotide sequence ID" value="NZ_JAZDRO010000007.1"/>
</dbReference>
<protein>
    <recommendedName>
        <fullName evidence="1">peptidylprolyl isomerase</fullName>
        <ecNumber evidence="1">5.2.1.8</ecNumber>
    </recommendedName>
</protein>
<feature type="chain" id="PRO_5047181208" description="peptidylprolyl isomerase" evidence="5">
    <location>
        <begin position="22"/>
        <end position="335"/>
    </location>
</feature>
<evidence type="ECO:0000313" key="8">
    <source>
        <dbReference type="Proteomes" id="UP001310692"/>
    </source>
</evidence>
<sequence length="335" mass="35950">MKKSLWFAGVMALTFAATACADNSATEAETTNDAAPAGEVAGSAASSAAVNTAASVVQEEASEPETSAFEFPDDAWRTVDPEDMLYIETDHGMIVIELAPEFAPQHVERMTTLARQNFYDYLVWHRVIDGFVAQGGGSRSNPNHGTDLPNVPGEFTTRRGPDMPITELQQRTVNPRQDPREAPAGFWNGFPAGTGPIVQASITGDGRVQSWLLHCTGAAAMARTNDPNSAGSQFYITRGNAEHLNAQYTVWGRVRHGQDAVNAIAVGTMGQDLGFSPDTIVSMRVGSDLPEDEQMTIEVADTNSDAFAAYLDTLRNADGNLPDVCDIPVPTRVTE</sequence>
<keyword evidence="3 7" id="KW-0413">Isomerase</keyword>
<reference evidence="7 8" key="1">
    <citation type="submission" date="2024-01" db="EMBL/GenBank/DDBJ databases">
        <title>Hyphobacterium bacterium isolated from marine sediment.</title>
        <authorList>
            <person name="Zhao S."/>
        </authorList>
    </citation>
    <scope>NUCLEOTIDE SEQUENCE [LARGE SCALE GENOMIC DNA]</scope>
    <source>
        <strain evidence="7 8">Y60-23</strain>
    </source>
</reference>
<dbReference type="SUPFAM" id="SSF50891">
    <property type="entry name" value="Cyclophilin-like"/>
    <property type="match status" value="1"/>
</dbReference>
<dbReference type="Gene3D" id="2.40.100.10">
    <property type="entry name" value="Cyclophilin-like"/>
    <property type="match status" value="1"/>
</dbReference>
<evidence type="ECO:0000256" key="3">
    <source>
        <dbReference type="ARBA" id="ARBA00023235"/>
    </source>
</evidence>
<evidence type="ECO:0000313" key="7">
    <source>
        <dbReference type="EMBL" id="MEE2567651.1"/>
    </source>
</evidence>
<organism evidence="7 8">
    <name type="scientific">Hyphobacterium marinum</name>
    <dbReference type="NCBI Taxonomy" id="3116574"/>
    <lineage>
        <taxon>Bacteria</taxon>
        <taxon>Pseudomonadati</taxon>
        <taxon>Pseudomonadota</taxon>
        <taxon>Alphaproteobacteria</taxon>
        <taxon>Maricaulales</taxon>
        <taxon>Maricaulaceae</taxon>
        <taxon>Hyphobacterium</taxon>
    </lineage>
</organism>